<feature type="transmembrane region" description="Helical" evidence="1">
    <location>
        <begin position="94"/>
        <end position="112"/>
    </location>
</feature>
<feature type="transmembrane region" description="Helical" evidence="1">
    <location>
        <begin position="201"/>
        <end position="222"/>
    </location>
</feature>
<dbReference type="Pfam" id="PF20152">
    <property type="entry name" value="DUF6534"/>
    <property type="match status" value="1"/>
</dbReference>
<accession>A0AAD4LVS4</accession>
<keyword evidence="4" id="KW-1185">Reference proteome</keyword>
<comment type="caution">
    <text evidence="3">The sequence shown here is derived from an EMBL/GenBank/DDBJ whole genome shotgun (WGS) entry which is preliminary data.</text>
</comment>
<dbReference type="PANTHER" id="PTHR40465">
    <property type="entry name" value="CHROMOSOME 1, WHOLE GENOME SHOTGUN SEQUENCE"/>
    <property type="match status" value="1"/>
</dbReference>
<keyword evidence="1" id="KW-1133">Transmembrane helix</keyword>
<dbReference type="PANTHER" id="PTHR40465:SF1">
    <property type="entry name" value="DUF6534 DOMAIN-CONTAINING PROTEIN"/>
    <property type="match status" value="1"/>
</dbReference>
<keyword evidence="1" id="KW-0812">Transmembrane</keyword>
<reference evidence="3" key="1">
    <citation type="journal article" date="2022" name="New Phytol.">
        <title>Evolutionary transition to the ectomycorrhizal habit in the genomes of a hyperdiverse lineage of mushroom-forming fungi.</title>
        <authorList>
            <person name="Looney B."/>
            <person name="Miyauchi S."/>
            <person name="Morin E."/>
            <person name="Drula E."/>
            <person name="Courty P.E."/>
            <person name="Kohler A."/>
            <person name="Kuo A."/>
            <person name="LaButti K."/>
            <person name="Pangilinan J."/>
            <person name="Lipzen A."/>
            <person name="Riley R."/>
            <person name="Andreopoulos W."/>
            <person name="He G."/>
            <person name="Johnson J."/>
            <person name="Nolan M."/>
            <person name="Tritt A."/>
            <person name="Barry K.W."/>
            <person name="Grigoriev I.V."/>
            <person name="Nagy L.G."/>
            <person name="Hibbett D."/>
            <person name="Henrissat B."/>
            <person name="Matheny P.B."/>
            <person name="Labbe J."/>
            <person name="Martin F.M."/>
        </authorList>
    </citation>
    <scope>NUCLEOTIDE SEQUENCE</scope>
    <source>
        <strain evidence="3">BPL690</strain>
    </source>
</reference>
<gene>
    <name evidence="3" type="ORF">B0F90DRAFT_384888</name>
</gene>
<feature type="transmembrane region" description="Helical" evidence="1">
    <location>
        <begin position="234"/>
        <end position="252"/>
    </location>
</feature>
<evidence type="ECO:0000313" key="4">
    <source>
        <dbReference type="Proteomes" id="UP001203297"/>
    </source>
</evidence>
<dbReference type="Proteomes" id="UP001203297">
    <property type="component" value="Unassembled WGS sequence"/>
</dbReference>
<evidence type="ECO:0000256" key="1">
    <source>
        <dbReference type="SAM" id="Phobius"/>
    </source>
</evidence>
<feature type="transmembrane region" description="Helical" evidence="1">
    <location>
        <begin position="51"/>
        <end position="74"/>
    </location>
</feature>
<feature type="domain" description="DUF6534" evidence="2">
    <location>
        <begin position="174"/>
        <end position="259"/>
    </location>
</feature>
<evidence type="ECO:0000313" key="3">
    <source>
        <dbReference type="EMBL" id="KAI0291367.1"/>
    </source>
</evidence>
<organism evidence="3 4">
    <name type="scientific">Multifurca ochricompacta</name>
    <dbReference type="NCBI Taxonomy" id="376703"/>
    <lineage>
        <taxon>Eukaryota</taxon>
        <taxon>Fungi</taxon>
        <taxon>Dikarya</taxon>
        <taxon>Basidiomycota</taxon>
        <taxon>Agaricomycotina</taxon>
        <taxon>Agaricomycetes</taxon>
        <taxon>Russulales</taxon>
        <taxon>Russulaceae</taxon>
        <taxon>Multifurca</taxon>
    </lineage>
</organism>
<protein>
    <recommendedName>
        <fullName evidence="2">DUF6534 domain-containing protein</fullName>
    </recommendedName>
</protein>
<feature type="transmembrane region" description="Helical" evidence="1">
    <location>
        <begin position="168"/>
        <end position="189"/>
    </location>
</feature>
<feature type="transmembrane region" description="Helical" evidence="1">
    <location>
        <begin position="124"/>
        <end position="148"/>
    </location>
</feature>
<dbReference type="EMBL" id="WTXG01000163">
    <property type="protein sequence ID" value="KAI0291367.1"/>
    <property type="molecule type" value="Genomic_DNA"/>
</dbReference>
<dbReference type="AlphaFoldDB" id="A0AAD4LVS4"/>
<dbReference type="InterPro" id="IPR045339">
    <property type="entry name" value="DUF6534"/>
</dbReference>
<keyword evidence="1" id="KW-0472">Membrane</keyword>
<feature type="transmembrane region" description="Helical" evidence="1">
    <location>
        <begin position="12"/>
        <end position="31"/>
    </location>
</feature>
<evidence type="ECO:0000259" key="2">
    <source>
        <dbReference type="Pfam" id="PF20152"/>
    </source>
</evidence>
<sequence>MAKETVTFESSSFIGVPLLAILLNAFLFGVISQQLFSYCISGFKDLRHIKIFVITQFAVVAVQSTVIWNMAWLIFVLEHDRSSNLKASIWQPPVSSFCQCILVLLANLFFASRIHRLTKSRLQSYLVITFSTLAFIFGMATILMTWNWKKSPIESIRLTPPRKAMSVVWHGLQAISESLITLFLCRALLKARSGLHKSDRIVKCLVRSVIQVGFFATLWAVAGLGTCLLVPRSTVYTVFEMTVGPIYTHMIYDTLLSRTRLREHMAEPSQLEMGLPAITMERTLRSKAIITEQDRFRRNDRHTDTQRFRF</sequence>
<name>A0AAD4LVS4_9AGAM</name>
<proteinExistence type="predicted"/>